<evidence type="ECO:0000313" key="2">
    <source>
        <dbReference type="Proteomes" id="UP001174210"/>
    </source>
</evidence>
<dbReference type="Pfam" id="PF19686">
    <property type="entry name" value="DUF6188"/>
    <property type="match status" value="1"/>
</dbReference>
<name>A0ABT8IS75_9MICO</name>
<protein>
    <submittedName>
        <fullName evidence="1">DUF6188 family protein</fullName>
    </submittedName>
</protein>
<dbReference type="Proteomes" id="UP001174210">
    <property type="component" value="Unassembled WGS sequence"/>
</dbReference>
<dbReference type="EMBL" id="JAROCB010000001">
    <property type="protein sequence ID" value="MDN4595650.1"/>
    <property type="molecule type" value="Genomic_DNA"/>
</dbReference>
<evidence type="ECO:0000313" key="1">
    <source>
        <dbReference type="EMBL" id="MDN4595650.1"/>
    </source>
</evidence>
<accession>A0ABT8IS75</accession>
<reference evidence="1" key="1">
    <citation type="submission" date="2023-03" db="EMBL/GenBank/DDBJ databases">
        <title>MT1 and MT2 Draft Genomes of Novel Species.</title>
        <authorList>
            <person name="Venkateswaran K."/>
        </authorList>
    </citation>
    <scope>NUCLEOTIDE SEQUENCE</scope>
    <source>
        <strain evidence="1">F6_8S_P_1A</strain>
    </source>
</reference>
<proteinExistence type="predicted"/>
<sequence>MTAAPASMPMRTREGWTLATDSDVVQVRFDHALTLVLDGSLAIRIECPLVYFDGRTERTAIPGNAESVAPLAGLYGTQVREASITADVLRVEFRGDQWLRVAPDDDFEAYSVTWDGPEEKLLIVCMPGGGLADWS</sequence>
<dbReference type="InterPro" id="IPR046179">
    <property type="entry name" value="DUF6188"/>
</dbReference>
<dbReference type="RefSeq" id="WP_301215038.1">
    <property type="nucleotide sequence ID" value="NZ_JAROCB010000001.1"/>
</dbReference>
<keyword evidence="2" id="KW-1185">Reference proteome</keyword>
<comment type="caution">
    <text evidence="1">The sequence shown here is derived from an EMBL/GenBank/DDBJ whole genome shotgun (WGS) entry which is preliminary data.</text>
</comment>
<gene>
    <name evidence="1" type="ORF">P5G59_00720</name>
</gene>
<organism evidence="1 2">
    <name type="scientific">Leifsonia virtsii</name>
    <dbReference type="NCBI Taxonomy" id="3035915"/>
    <lineage>
        <taxon>Bacteria</taxon>
        <taxon>Bacillati</taxon>
        <taxon>Actinomycetota</taxon>
        <taxon>Actinomycetes</taxon>
        <taxon>Micrococcales</taxon>
        <taxon>Microbacteriaceae</taxon>
        <taxon>Leifsonia</taxon>
    </lineage>
</organism>